<sequence>MASTKLGAALVGGYVLGRTRKTKLALATALWLAGKGLRPGQLARSVAGSPALGELNKRVRDELLRAGKSAATTALTARADRLADSLDERTRALRRHGEHTDETTAREAEGGEDEDESSGAAGALQRGARAARAVPGAAGAAARPGHTTSGRRSQDDG</sequence>
<evidence type="ECO:0000313" key="3">
    <source>
        <dbReference type="Proteomes" id="UP000567795"/>
    </source>
</evidence>
<comment type="caution">
    <text evidence="2">The sequence shown here is derived from an EMBL/GenBank/DDBJ whole genome shotgun (WGS) entry which is preliminary data.</text>
</comment>
<dbReference type="AlphaFoldDB" id="A0A852ZWD1"/>
<feature type="region of interest" description="Disordered" evidence="1">
    <location>
        <begin position="89"/>
        <end position="157"/>
    </location>
</feature>
<dbReference type="Proteomes" id="UP000567795">
    <property type="component" value="Unassembled WGS sequence"/>
</dbReference>
<feature type="compositionally biased region" description="Basic and acidic residues" evidence="1">
    <location>
        <begin position="98"/>
        <end position="109"/>
    </location>
</feature>
<proteinExistence type="predicted"/>
<evidence type="ECO:0008006" key="4">
    <source>
        <dbReference type="Google" id="ProtNLM"/>
    </source>
</evidence>
<reference evidence="2 3" key="1">
    <citation type="submission" date="2020-07" db="EMBL/GenBank/DDBJ databases">
        <title>Sequencing the genomes of 1000 actinobacteria strains.</title>
        <authorList>
            <person name="Klenk H.-P."/>
        </authorList>
    </citation>
    <scope>NUCLEOTIDE SEQUENCE [LARGE SCALE GENOMIC DNA]</scope>
    <source>
        <strain evidence="2 3">DSM 42178</strain>
    </source>
</reference>
<dbReference type="EMBL" id="JACBZD010000001">
    <property type="protein sequence ID" value="NYI05064.1"/>
    <property type="molecule type" value="Genomic_DNA"/>
</dbReference>
<accession>A0A852ZWD1</accession>
<name>A0A852ZWD1_9ACTN</name>
<protein>
    <recommendedName>
        <fullName evidence="4">DNA primase</fullName>
    </recommendedName>
</protein>
<dbReference type="RefSeq" id="WP_179813873.1">
    <property type="nucleotide sequence ID" value="NZ_JACBZD010000001.1"/>
</dbReference>
<gene>
    <name evidence="2" type="ORF">FHU37_002007</name>
</gene>
<evidence type="ECO:0000313" key="2">
    <source>
        <dbReference type="EMBL" id="NYI05064.1"/>
    </source>
</evidence>
<organism evidence="2 3">
    <name type="scientific">Allostreptomyces psammosilenae</name>
    <dbReference type="NCBI Taxonomy" id="1892865"/>
    <lineage>
        <taxon>Bacteria</taxon>
        <taxon>Bacillati</taxon>
        <taxon>Actinomycetota</taxon>
        <taxon>Actinomycetes</taxon>
        <taxon>Kitasatosporales</taxon>
        <taxon>Streptomycetaceae</taxon>
        <taxon>Allostreptomyces</taxon>
    </lineage>
</organism>
<evidence type="ECO:0000256" key="1">
    <source>
        <dbReference type="SAM" id="MobiDB-lite"/>
    </source>
</evidence>
<feature type="compositionally biased region" description="Low complexity" evidence="1">
    <location>
        <begin position="118"/>
        <end position="145"/>
    </location>
</feature>
<keyword evidence="3" id="KW-1185">Reference proteome</keyword>